<comment type="caution">
    <text evidence="2">The sequence shown here is derived from an EMBL/GenBank/DDBJ whole genome shotgun (WGS) entry which is preliminary data.</text>
</comment>
<name>A0A9N7UQF8_PLEPL</name>
<feature type="region of interest" description="Disordered" evidence="1">
    <location>
        <begin position="1"/>
        <end position="21"/>
    </location>
</feature>
<gene>
    <name evidence="2" type="ORF">PLEPLA_LOCUS22650</name>
</gene>
<dbReference type="EMBL" id="CADEAL010001676">
    <property type="protein sequence ID" value="CAB1434599.1"/>
    <property type="molecule type" value="Genomic_DNA"/>
</dbReference>
<accession>A0A9N7UQF8</accession>
<feature type="region of interest" description="Disordered" evidence="1">
    <location>
        <begin position="80"/>
        <end position="118"/>
    </location>
</feature>
<dbReference type="AlphaFoldDB" id="A0A9N7UQF8"/>
<keyword evidence="3" id="KW-1185">Reference proteome</keyword>
<proteinExistence type="predicted"/>
<protein>
    <submittedName>
        <fullName evidence="2">Uncharacterized protein</fullName>
    </submittedName>
</protein>
<evidence type="ECO:0000313" key="3">
    <source>
        <dbReference type="Proteomes" id="UP001153269"/>
    </source>
</evidence>
<dbReference type="Proteomes" id="UP001153269">
    <property type="component" value="Unassembled WGS sequence"/>
</dbReference>
<reference evidence="2" key="1">
    <citation type="submission" date="2020-03" db="EMBL/GenBank/DDBJ databases">
        <authorList>
            <person name="Weist P."/>
        </authorList>
    </citation>
    <scope>NUCLEOTIDE SEQUENCE</scope>
</reference>
<organism evidence="2 3">
    <name type="scientific">Pleuronectes platessa</name>
    <name type="common">European plaice</name>
    <dbReference type="NCBI Taxonomy" id="8262"/>
    <lineage>
        <taxon>Eukaryota</taxon>
        <taxon>Metazoa</taxon>
        <taxon>Chordata</taxon>
        <taxon>Craniata</taxon>
        <taxon>Vertebrata</taxon>
        <taxon>Euteleostomi</taxon>
        <taxon>Actinopterygii</taxon>
        <taxon>Neopterygii</taxon>
        <taxon>Teleostei</taxon>
        <taxon>Neoteleostei</taxon>
        <taxon>Acanthomorphata</taxon>
        <taxon>Carangaria</taxon>
        <taxon>Pleuronectiformes</taxon>
        <taxon>Pleuronectoidei</taxon>
        <taxon>Pleuronectidae</taxon>
        <taxon>Pleuronectes</taxon>
    </lineage>
</organism>
<evidence type="ECO:0000256" key="1">
    <source>
        <dbReference type="SAM" id="MobiDB-lite"/>
    </source>
</evidence>
<sequence>MSIQPRGAQRPNATSTSHRKLERQRQLLVHLIARLLQVSPVRSWRTTRAPWTRTQTVDKYQHASVCFGILAVLLLRAEKDKEGAPGDQAPSPSSRPIPDTTGGGEAPPQHNPTLGPSLVIPPLISSLPSIRAVGTLESSFLVSLYDKRKEKTAED</sequence>
<evidence type="ECO:0000313" key="2">
    <source>
        <dbReference type="EMBL" id="CAB1434599.1"/>
    </source>
</evidence>